<dbReference type="InterPro" id="IPR000719">
    <property type="entry name" value="Prot_kinase_dom"/>
</dbReference>
<dbReference type="InterPro" id="IPR011009">
    <property type="entry name" value="Kinase-like_dom_sf"/>
</dbReference>
<name>A0A944QU13_9GAMM</name>
<dbReference type="SMART" id="SM00220">
    <property type="entry name" value="S_TKc"/>
    <property type="match status" value="1"/>
</dbReference>
<dbReference type="PROSITE" id="PS00107">
    <property type="entry name" value="PROTEIN_KINASE_ATP"/>
    <property type="match status" value="1"/>
</dbReference>
<evidence type="ECO:0000256" key="3">
    <source>
        <dbReference type="ARBA" id="ARBA00022777"/>
    </source>
</evidence>
<evidence type="ECO:0000313" key="8">
    <source>
        <dbReference type="Proteomes" id="UP000770889"/>
    </source>
</evidence>
<evidence type="ECO:0000256" key="5">
    <source>
        <dbReference type="PROSITE-ProRule" id="PRU10141"/>
    </source>
</evidence>
<dbReference type="Proteomes" id="UP000770889">
    <property type="component" value="Unassembled WGS sequence"/>
</dbReference>
<dbReference type="Pfam" id="PF00069">
    <property type="entry name" value="Pkinase"/>
    <property type="match status" value="1"/>
</dbReference>
<evidence type="ECO:0000256" key="2">
    <source>
        <dbReference type="ARBA" id="ARBA00022741"/>
    </source>
</evidence>
<comment type="caution">
    <text evidence="7">The sequence shown here is derived from an EMBL/GenBank/DDBJ whole genome shotgun (WGS) entry which is preliminary data.</text>
</comment>
<dbReference type="InterPro" id="IPR008271">
    <property type="entry name" value="Ser/Thr_kinase_AS"/>
</dbReference>
<protein>
    <submittedName>
        <fullName evidence="7">Serine/threonine protein kinase</fullName>
    </submittedName>
</protein>
<feature type="domain" description="Protein kinase" evidence="6">
    <location>
        <begin position="79"/>
        <end position="338"/>
    </location>
</feature>
<dbReference type="AlphaFoldDB" id="A0A944QU13"/>
<dbReference type="InterPro" id="IPR017441">
    <property type="entry name" value="Protein_kinase_ATP_BS"/>
</dbReference>
<keyword evidence="1" id="KW-0808">Transferase</keyword>
<feature type="binding site" evidence="5">
    <location>
        <position position="107"/>
    </location>
    <ligand>
        <name>ATP</name>
        <dbReference type="ChEBI" id="CHEBI:30616"/>
    </ligand>
</feature>
<dbReference type="GO" id="GO:0005524">
    <property type="term" value="F:ATP binding"/>
    <property type="evidence" value="ECO:0007669"/>
    <property type="project" value="UniProtKB-UniRule"/>
</dbReference>
<dbReference type="PANTHER" id="PTHR43289:SF6">
    <property type="entry name" value="SERINE_THREONINE-PROTEIN KINASE NEKL-3"/>
    <property type="match status" value="1"/>
</dbReference>
<keyword evidence="2 5" id="KW-0547">Nucleotide-binding</keyword>
<proteinExistence type="predicted"/>
<reference evidence="7 8" key="1">
    <citation type="submission" date="2021-05" db="EMBL/GenBank/DDBJ databases">
        <title>Genetic and Functional Diversity in Clade A Lucinid endosymbionts from the Bahamas.</title>
        <authorList>
            <person name="Giani N.M."/>
            <person name="Engel A.S."/>
            <person name="Campbell B.J."/>
        </authorList>
    </citation>
    <scope>NUCLEOTIDE SEQUENCE [LARGE SCALE GENOMIC DNA]</scope>
    <source>
        <strain evidence="7">LUC16012Gg_MoonRockCtena</strain>
    </source>
</reference>
<gene>
    <name evidence="7" type="ORF">KME65_05800</name>
</gene>
<evidence type="ECO:0000259" key="6">
    <source>
        <dbReference type="PROSITE" id="PS50011"/>
    </source>
</evidence>
<dbReference type="PANTHER" id="PTHR43289">
    <property type="entry name" value="MITOGEN-ACTIVATED PROTEIN KINASE KINASE KINASE 20-RELATED"/>
    <property type="match status" value="1"/>
</dbReference>
<dbReference type="CDD" id="cd14014">
    <property type="entry name" value="STKc_PknB_like"/>
    <property type="match status" value="1"/>
</dbReference>
<dbReference type="Gene3D" id="1.10.510.10">
    <property type="entry name" value="Transferase(Phosphotransferase) domain 1"/>
    <property type="match status" value="1"/>
</dbReference>
<dbReference type="PROSITE" id="PS50011">
    <property type="entry name" value="PROTEIN_KINASE_DOM"/>
    <property type="match status" value="1"/>
</dbReference>
<keyword evidence="4 5" id="KW-0067">ATP-binding</keyword>
<sequence>MDRQRWQLIQSIFRHLSDKSPSHRRDYLDMVCEDDKALRREIEALLESHDRLEQGEQDFITPFLQGAREFRHPQSLGDYRIDKELGRGGMGVVYLAQHPQHGKVALKLLPRYTVATEEAHRRFSLEAKVLASLDHPALCRLFDSFSTEEYAAIAMEFIDGRGLDGDIKQGPLPYRQGLDIILNLSDVLTHAHAQGLAHRDIKSNNVLLDRQGETKLIDFGIAKFADIKLTASGQIIGTPGYMSPEQWRGRGVDHRTDLWSLGVLMYELLTAQKPFTAVDRFAVANKILTKEASPLPATSCDGVDLAPVQAILDRLLVKDPQQRLGSCAELNTQLGALV</sequence>
<keyword evidence="3 7" id="KW-0418">Kinase</keyword>
<keyword evidence="7" id="KW-0723">Serine/threonine-protein kinase</keyword>
<organism evidence="7 8">
    <name type="scientific">Candidatus Thiodiazotropha taylori</name>
    <dbReference type="NCBI Taxonomy" id="2792791"/>
    <lineage>
        <taxon>Bacteria</taxon>
        <taxon>Pseudomonadati</taxon>
        <taxon>Pseudomonadota</taxon>
        <taxon>Gammaproteobacteria</taxon>
        <taxon>Chromatiales</taxon>
        <taxon>Sedimenticolaceae</taxon>
        <taxon>Candidatus Thiodiazotropha</taxon>
    </lineage>
</organism>
<evidence type="ECO:0000256" key="1">
    <source>
        <dbReference type="ARBA" id="ARBA00022679"/>
    </source>
</evidence>
<evidence type="ECO:0000313" key="7">
    <source>
        <dbReference type="EMBL" id="MBT2988459.1"/>
    </source>
</evidence>
<accession>A0A944QU13</accession>
<dbReference type="PROSITE" id="PS00108">
    <property type="entry name" value="PROTEIN_KINASE_ST"/>
    <property type="match status" value="1"/>
</dbReference>
<dbReference type="Gene3D" id="3.30.200.20">
    <property type="entry name" value="Phosphorylase Kinase, domain 1"/>
    <property type="match status" value="1"/>
</dbReference>
<dbReference type="GO" id="GO:0004674">
    <property type="term" value="F:protein serine/threonine kinase activity"/>
    <property type="evidence" value="ECO:0007669"/>
    <property type="project" value="UniProtKB-KW"/>
</dbReference>
<dbReference type="SUPFAM" id="SSF56112">
    <property type="entry name" value="Protein kinase-like (PK-like)"/>
    <property type="match status" value="1"/>
</dbReference>
<dbReference type="EMBL" id="JAHHGM010000004">
    <property type="protein sequence ID" value="MBT2988459.1"/>
    <property type="molecule type" value="Genomic_DNA"/>
</dbReference>
<evidence type="ECO:0000256" key="4">
    <source>
        <dbReference type="ARBA" id="ARBA00022840"/>
    </source>
</evidence>